<proteinExistence type="predicted"/>
<evidence type="ECO:0000313" key="2">
    <source>
        <dbReference type="Proteomes" id="UP001148737"/>
    </source>
</evidence>
<evidence type="ECO:0000313" key="1">
    <source>
        <dbReference type="EMBL" id="KAJ3497319.1"/>
    </source>
</evidence>
<dbReference type="Proteomes" id="UP001148737">
    <property type="component" value="Unassembled WGS sequence"/>
</dbReference>
<organism evidence="1 2">
    <name type="scientific">Lecanicillium saksenae</name>
    <dbReference type="NCBI Taxonomy" id="468837"/>
    <lineage>
        <taxon>Eukaryota</taxon>
        <taxon>Fungi</taxon>
        <taxon>Dikarya</taxon>
        <taxon>Ascomycota</taxon>
        <taxon>Pezizomycotina</taxon>
        <taxon>Sordariomycetes</taxon>
        <taxon>Hypocreomycetidae</taxon>
        <taxon>Hypocreales</taxon>
        <taxon>Cordycipitaceae</taxon>
        <taxon>Lecanicillium</taxon>
    </lineage>
</organism>
<dbReference type="EMBL" id="JANAKD010000119">
    <property type="protein sequence ID" value="KAJ3497319.1"/>
    <property type="molecule type" value="Genomic_DNA"/>
</dbReference>
<name>A0ACC1R253_9HYPO</name>
<keyword evidence="2" id="KW-1185">Reference proteome</keyword>
<protein>
    <submittedName>
        <fullName evidence="1">Uncharacterized protein</fullName>
    </submittedName>
</protein>
<accession>A0ACC1R253</accession>
<gene>
    <name evidence="1" type="ORF">NLG97_g1989</name>
</gene>
<sequence>MENSIYLQAAFDGGGGTGPQAQIATKFASCDETFGPWAIDCRNGRFDFTFLFEQAFFAILPSGIFLAFSLIRIGQLVSEKQKVKSSTIAHLKLIACLILVALQIAIFCRILQLGNVLPSRKAALVAAGLAIADAFCLTFLSGLEHFRTIKPSTLITVYLICSTFFDIARCRTLWLVGIVETLASIFTAGLGVKVTILCLEAQNKRNHLNQDWKIYGQESTGSAVSNAMLWWVNSILWKGYMSFLKLAELPELEPGFRSKHLLPKMLQEWERCKNSGKHALLWALIRTSRSTLIMGAIPRVMLSCCKLVVPFFVARVISYVSDYSTSQESGHRKETGYSLVAATGLLFLTQTLVAAAYEQAKTRTNVMMRSALTSTILHYAVQMEPGEKEGSASLTLVTADVSRAVSAFGTIHELWVTPIEVILATGLLARQVGYGSTGPLLTVIMTVFVTGVMSKYIGPAQMEWMQSVQRRISDTTSVLGSMKEVKMLGLVVPYTSVIEGLLENELTKSLAFRKLLSLLNVAGKIPDTFAPPITFGLAILFSSSGRLSISEAFTSLSILALIMAPLQTLTHSFPFAMAALPCFKRIQDFIELCSSYEARVSVLGASTEVTSSEVAPLLPGLGQPLFALEKSNVSVKTREEPLIRDATVQIFPGTFNLVAGKVGTGKTTLLKALLGQLGLSGNARVRIANVAYCSQTPWLITGTAKDNIICKSNLDEAWYKIVVTACGLDRDFSDLPRGDGTPIGSKGVSLSGGQKQRISLARAVFSRKQIVFVDDILSGLDWTTQRFVWKEVFGPLGLLRKNNITVVLATHALHLVESPDSVILLGANGAGSISQGTLEELMETTNIRDLVASSHGEHEDAASSEGRDGSLDAKIKYESIDKIDDAEAELLRKSGDLSLYLYYWNTIGWDSLFGFLGTSLLCAGWPILPQIWLMWWTEANESMEEVQTSLYFWVFALLSLGKIIAVFIAVSYCMVVFAPKGLRVLHSRMLATTMSAPLSFFVATPPGDLVNRFSRDIQQVDVDLPMAMFVAFLTALTLLRSIALVMFGSVYMGIIIIPMMLFVYLLQKFYLQTSRQLRYLDLQSSAPLNTHLIEVIDGAATIQAFGWQESLRADGLDRLEQTMKPYYLLRIIQVWLELVMGLFVSVVSVLLITTCVALPSSTSAGGIALSLTNLLAVGGALSFLVLSWTSLETSFGAADRIRAFERSTPKEIAPNPTASLPPSWPVDGKLSIQSISASYKGIGDNSNIRALDRVNFEIQPGTKVAICGRTGSGKSSLLLALFRMLDLESGSISIDGIDISAIPQTLLRSRMISVPQQPILLPGTLRFNLLPERDPTQITDADDEALVICLQAVGLWEELDNQGGLNSQVSDLQLSHGQKQLLCLARALAKKDTSSILILDEAMSSVDKQNEELMVKVIEEHFSQHTIISVVHRLNTVSNFDQILLLDRGAIAEFGSPTALLAKENGRFKALWEGRES</sequence>
<comment type="caution">
    <text evidence="1">The sequence shown here is derived from an EMBL/GenBank/DDBJ whole genome shotgun (WGS) entry which is preliminary data.</text>
</comment>
<reference evidence="1" key="1">
    <citation type="submission" date="2022-07" db="EMBL/GenBank/DDBJ databases">
        <title>Genome Sequence of Lecanicillium saksenae.</title>
        <authorList>
            <person name="Buettner E."/>
        </authorList>
    </citation>
    <scope>NUCLEOTIDE SEQUENCE</scope>
    <source>
        <strain evidence="1">VT-O1</strain>
    </source>
</reference>